<sequence length="352" mass="36577">MRAPALTFAASLVLAALALPALVLPATAQAPANPAPAKPAPEKPAPAKPAAQKPAAQSAPAKPAAPVPDDAYAAYQLGKYKTALDLAVARANKEGDPVSMVLAGELLSLGYGVRQDAGAAQKWYEAAAAKGNADALFVLGSVLMASPHVANKDNAVDFFRKAAENGSSRAAYNLGLTYLQGQVAPKEPAIAAEWFQKAADRDQPDALYALATLYRDGNGVPRDPIEAARLLQRASELGNPVATTEFGIAVFNGIGVPKDEERAAGLFKEAALAGNAIAQNRYARILSAGRGVPKDVVAAAAWHLAAKAQGLDDPLLDKLVEGLTPEQRTQAQGKLKIWQPDKMLPSGTEASK</sequence>
<evidence type="ECO:0000256" key="1">
    <source>
        <dbReference type="SAM" id="MobiDB-lite"/>
    </source>
</evidence>
<reference evidence="3 4" key="1">
    <citation type="journal article" date="2012" name="Stand. Genomic Sci.">
        <title>Complete genome sequence of the facultatively chemolithoautotrophic and methylotrophic alpha Proteobacterium Starkeya novella type strain (ATCC 8093(T)).</title>
        <authorList>
            <person name="Kappler U."/>
            <person name="Davenport K."/>
            <person name="Beatson S."/>
            <person name="Lucas S."/>
            <person name="Lapidus A."/>
            <person name="Copeland A."/>
            <person name="Berry K.W."/>
            <person name="Glavina Del Rio T."/>
            <person name="Hammon N."/>
            <person name="Dalin E."/>
            <person name="Tice H."/>
            <person name="Pitluck S."/>
            <person name="Richardson P."/>
            <person name="Bruce D."/>
            <person name="Goodwin L.A."/>
            <person name="Han C."/>
            <person name="Tapia R."/>
            <person name="Detter J.C."/>
            <person name="Chang Y.J."/>
            <person name="Jeffries C.D."/>
            <person name="Land M."/>
            <person name="Hauser L."/>
            <person name="Kyrpides N.C."/>
            <person name="Goker M."/>
            <person name="Ivanova N."/>
            <person name="Klenk H.P."/>
            <person name="Woyke T."/>
        </authorList>
    </citation>
    <scope>NUCLEOTIDE SEQUENCE [LARGE SCALE GENOMIC DNA]</scope>
    <source>
        <strain evidence="4">ATCC 8093 / DSM 506 / JCM 20403 / CCM 1077 / IAM 12100 / NBRC 12443 / NCIMB 10456</strain>
    </source>
</reference>
<dbReference type="InterPro" id="IPR052945">
    <property type="entry name" value="Mitotic_Regulator"/>
</dbReference>
<dbReference type="SMART" id="SM00671">
    <property type="entry name" value="SEL1"/>
    <property type="match status" value="6"/>
</dbReference>
<dbReference type="PANTHER" id="PTHR43628">
    <property type="entry name" value="ACTIVATOR OF C KINASE PROTEIN 1-RELATED"/>
    <property type="match status" value="1"/>
</dbReference>
<proteinExistence type="predicted"/>
<dbReference type="Pfam" id="PF08238">
    <property type="entry name" value="Sel1"/>
    <property type="match status" value="6"/>
</dbReference>
<protein>
    <submittedName>
        <fullName evidence="3">Sel1 domain protein repeat-containing protein</fullName>
    </submittedName>
</protein>
<feature type="signal peptide" evidence="2">
    <location>
        <begin position="1"/>
        <end position="28"/>
    </location>
</feature>
<dbReference type="InterPro" id="IPR006597">
    <property type="entry name" value="Sel1-like"/>
</dbReference>
<feature type="region of interest" description="Disordered" evidence="1">
    <location>
        <begin position="327"/>
        <end position="352"/>
    </location>
</feature>
<feature type="chain" id="PRO_5003092252" evidence="2">
    <location>
        <begin position="29"/>
        <end position="352"/>
    </location>
</feature>
<evidence type="ECO:0000256" key="2">
    <source>
        <dbReference type="SAM" id="SignalP"/>
    </source>
</evidence>
<organism evidence="3 4">
    <name type="scientific">Ancylobacter novellus (strain ATCC 8093 / DSM 506 / JCM 20403 / CCM 1077 / IAM 12100 / NBRC 12443 / NCIMB 10456)</name>
    <name type="common">Starkeya novella</name>
    <dbReference type="NCBI Taxonomy" id="639283"/>
    <lineage>
        <taxon>Bacteria</taxon>
        <taxon>Pseudomonadati</taxon>
        <taxon>Pseudomonadota</taxon>
        <taxon>Alphaproteobacteria</taxon>
        <taxon>Hyphomicrobiales</taxon>
        <taxon>Xanthobacteraceae</taxon>
        <taxon>Ancylobacter</taxon>
    </lineage>
</organism>
<dbReference type="SUPFAM" id="SSF81901">
    <property type="entry name" value="HCP-like"/>
    <property type="match status" value="1"/>
</dbReference>
<accession>D7A7C0</accession>
<feature type="compositionally biased region" description="Pro residues" evidence="1">
    <location>
        <begin position="33"/>
        <end position="47"/>
    </location>
</feature>
<dbReference type="OrthoDB" id="9816559at2"/>
<keyword evidence="4" id="KW-1185">Reference proteome</keyword>
<dbReference type="KEGG" id="sno:Snov_3076"/>
<dbReference type="STRING" id="639283.Snov_3076"/>
<keyword evidence="2" id="KW-0732">Signal</keyword>
<dbReference type="EMBL" id="CP002026">
    <property type="protein sequence ID" value="ADH90351.1"/>
    <property type="molecule type" value="Genomic_DNA"/>
</dbReference>
<evidence type="ECO:0000313" key="3">
    <source>
        <dbReference type="EMBL" id="ADH90351.1"/>
    </source>
</evidence>
<feature type="compositionally biased region" description="Low complexity" evidence="1">
    <location>
        <begin position="48"/>
        <end position="66"/>
    </location>
</feature>
<dbReference type="AlphaFoldDB" id="D7A7C0"/>
<dbReference type="eggNOG" id="COG0790">
    <property type="taxonomic scope" value="Bacteria"/>
</dbReference>
<dbReference type="RefSeq" id="WP_013167854.1">
    <property type="nucleotide sequence ID" value="NC_014217.1"/>
</dbReference>
<evidence type="ECO:0000313" key="4">
    <source>
        <dbReference type="Proteomes" id="UP000006633"/>
    </source>
</evidence>
<dbReference type="HOGENOM" id="CLU_000288_36_1_5"/>
<dbReference type="Gene3D" id="1.25.40.10">
    <property type="entry name" value="Tetratricopeptide repeat domain"/>
    <property type="match status" value="2"/>
</dbReference>
<name>D7A7C0_ANCN5</name>
<feature type="region of interest" description="Disordered" evidence="1">
    <location>
        <begin position="30"/>
        <end position="66"/>
    </location>
</feature>
<gene>
    <name evidence="3" type="ordered locus">Snov_3076</name>
</gene>
<dbReference type="InterPro" id="IPR011990">
    <property type="entry name" value="TPR-like_helical_dom_sf"/>
</dbReference>
<dbReference type="Proteomes" id="UP000006633">
    <property type="component" value="Chromosome"/>
</dbReference>
<dbReference type="PANTHER" id="PTHR43628:SF1">
    <property type="entry name" value="CHITIN SYNTHASE REGULATORY FACTOR 2-RELATED"/>
    <property type="match status" value="1"/>
</dbReference>